<dbReference type="CDD" id="cd00167">
    <property type="entry name" value="SANT"/>
    <property type="match status" value="2"/>
</dbReference>
<dbReference type="Pfam" id="PF00249">
    <property type="entry name" value="Myb_DNA-binding"/>
    <property type="match status" value="2"/>
</dbReference>
<accession>A0A3L6DLD6</accession>
<keyword evidence="5" id="KW-0804">Transcription</keyword>
<keyword evidence="6" id="KW-0539">Nucleus</keyword>
<dbReference type="InterPro" id="IPR001005">
    <property type="entry name" value="SANT/Myb"/>
</dbReference>
<gene>
    <name evidence="10" type="primary">MYB2_1</name>
    <name evidence="10" type="ORF">Zm00014a_010916</name>
</gene>
<feature type="domain" description="Myb-like" evidence="8">
    <location>
        <begin position="18"/>
        <end position="92"/>
    </location>
</feature>
<feature type="region of interest" description="Disordered" evidence="7">
    <location>
        <begin position="154"/>
        <end position="175"/>
    </location>
</feature>
<evidence type="ECO:0000256" key="7">
    <source>
        <dbReference type="SAM" id="MobiDB-lite"/>
    </source>
</evidence>
<dbReference type="GO" id="GO:0005634">
    <property type="term" value="C:nucleus"/>
    <property type="evidence" value="ECO:0007669"/>
    <property type="project" value="UniProtKB-SubCell"/>
</dbReference>
<keyword evidence="4" id="KW-0238">DNA-binding</keyword>
<dbReference type="SUPFAM" id="SSF46689">
    <property type="entry name" value="Homeodomain-like"/>
    <property type="match status" value="1"/>
</dbReference>
<evidence type="ECO:0000256" key="5">
    <source>
        <dbReference type="ARBA" id="ARBA00023163"/>
    </source>
</evidence>
<sequence>MVRKPIHADDAGAKSTESSKERKGLWSPEEDERLFTHITYHGVSTWSSVAQLAGKIQFLQTDRDSRCRILFQLSDSTARSGKSCRLRWLNYLRPDLKKEPISKREEETIISLQQSLGNRWSTIAARMPGRTDNEIKNYWNSRIRKRLNAAASRAAGCDGGDSAAEPSGAVAAGGKEDSANAATAVTAQPTPIPARFPVFGCQLPDGAGGGISSPGSGSGKSPQSSTTASMPQNEGDESEASDGGGGDSDMVHFLSFDDLDYPGDLLIDVPGAMDAWESQLCYANPMMSSLC</sequence>
<dbReference type="PROSITE" id="PS51294">
    <property type="entry name" value="HTH_MYB"/>
    <property type="match status" value="2"/>
</dbReference>
<keyword evidence="2" id="KW-0677">Repeat</keyword>
<name>A0A3L6DLD6_MAIZE</name>
<feature type="region of interest" description="Disordered" evidence="7">
    <location>
        <begin position="207"/>
        <end position="251"/>
    </location>
</feature>
<feature type="compositionally biased region" description="Gly residues" evidence="7">
    <location>
        <begin position="207"/>
        <end position="218"/>
    </location>
</feature>
<dbReference type="InterPro" id="IPR017930">
    <property type="entry name" value="Myb_dom"/>
</dbReference>
<dbReference type="AlphaFoldDB" id="A0A3L6DLD6"/>
<feature type="domain" description="HTH myb-type" evidence="9">
    <location>
        <begin position="18"/>
        <end position="92"/>
    </location>
</feature>
<feature type="compositionally biased region" description="Basic and acidic residues" evidence="7">
    <location>
        <begin position="1"/>
        <end position="24"/>
    </location>
</feature>
<dbReference type="PROSITE" id="PS50090">
    <property type="entry name" value="MYB_LIKE"/>
    <property type="match status" value="2"/>
</dbReference>
<dbReference type="Proteomes" id="UP000251960">
    <property type="component" value="Chromosome 8"/>
</dbReference>
<organism evidence="10 11">
    <name type="scientific">Zea mays</name>
    <name type="common">Maize</name>
    <dbReference type="NCBI Taxonomy" id="4577"/>
    <lineage>
        <taxon>Eukaryota</taxon>
        <taxon>Viridiplantae</taxon>
        <taxon>Streptophyta</taxon>
        <taxon>Embryophyta</taxon>
        <taxon>Tracheophyta</taxon>
        <taxon>Spermatophyta</taxon>
        <taxon>Magnoliopsida</taxon>
        <taxon>Liliopsida</taxon>
        <taxon>Poales</taxon>
        <taxon>Poaceae</taxon>
        <taxon>PACMAD clade</taxon>
        <taxon>Panicoideae</taxon>
        <taxon>Andropogonodae</taxon>
        <taxon>Andropogoneae</taxon>
        <taxon>Tripsacinae</taxon>
        <taxon>Zea</taxon>
    </lineage>
</organism>
<keyword evidence="3" id="KW-0805">Transcription regulation</keyword>
<evidence type="ECO:0000256" key="1">
    <source>
        <dbReference type="ARBA" id="ARBA00004123"/>
    </source>
</evidence>
<evidence type="ECO:0000256" key="6">
    <source>
        <dbReference type="ARBA" id="ARBA00023242"/>
    </source>
</evidence>
<comment type="subcellular location">
    <subcellularLocation>
        <location evidence="1">Nucleus</location>
    </subcellularLocation>
</comment>
<comment type="caution">
    <text evidence="10">The sequence shown here is derived from an EMBL/GenBank/DDBJ whole genome shotgun (WGS) entry which is preliminary data.</text>
</comment>
<dbReference type="PANTHER" id="PTHR47997">
    <property type="entry name" value="MYB DOMAIN PROTEIN 55"/>
    <property type="match status" value="1"/>
</dbReference>
<feature type="domain" description="HTH myb-type" evidence="9">
    <location>
        <begin position="93"/>
        <end position="147"/>
    </location>
</feature>
<evidence type="ECO:0000313" key="11">
    <source>
        <dbReference type="Proteomes" id="UP000251960"/>
    </source>
</evidence>
<evidence type="ECO:0000256" key="4">
    <source>
        <dbReference type="ARBA" id="ARBA00023125"/>
    </source>
</evidence>
<feature type="domain" description="Myb-like" evidence="8">
    <location>
        <begin position="93"/>
        <end position="143"/>
    </location>
</feature>
<dbReference type="Gene3D" id="1.10.10.60">
    <property type="entry name" value="Homeodomain-like"/>
    <property type="match status" value="2"/>
</dbReference>
<evidence type="ECO:0000256" key="3">
    <source>
        <dbReference type="ARBA" id="ARBA00023015"/>
    </source>
</evidence>
<evidence type="ECO:0000256" key="2">
    <source>
        <dbReference type="ARBA" id="ARBA00022737"/>
    </source>
</evidence>
<evidence type="ECO:0000259" key="9">
    <source>
        <dbReference type="PROSITE" id="PS51294"/>
    </source>
</evidence>
<dbReference type="ExpressionAtlas" id="A0A3L6DLD6">
    <property type="expression patterns" value="baseline and differential"/>
</dbReference>
<dbReference type="InterPro" id="IPR009057">
    <property type="entry name" value="Homeodomain-like_sf"/>
</dbReference>
<evidence type="ECO:0000313" key="10">
    <source>
        <dbReference type="EMBL" id="PWZ09319.1"/>
    </source>
</evidence>
<proteinExistence type="predicted"/>
<reference evidence="10 11" key="1">
    <citation type="journal article" date="2018" name="Nat. Genet.">
        <title>Extensive intraspecific gene order and gene structural variations between Mo17 and other maize genomes.</title>
        <authorList>
            <person name="Sun S."/>
            <person name="Zhou Y."/>
            <person name="Chen J."/>
            <person name="Shi J."/>
            <person name="Zhao H."/>
            <person name="Zhao H."/>
            <person name="Song W."/>
            <person name="Zhang M."/>
            <person name="Cui Y."/>
            <person name="Dong X."/>
            <person name="Liu H."/>
            <person name="Ma X."/>
            <person name="Jiao Y."/>
            <person name="Wang B."/>
            <person name="Wei X."/>
            <person name="Stein J.C."/>
            <person name="Glaubitz J.C."/>
            <person name="Lu F."/>
            <person name="Yu G."/>
            <person name="Liang C."/>
            <person name="Fengler K."/>
            <person name="Li B."/>
            <person name="Rafalski A."/>
            <person name="Schnable P.S."/>
            <person name="Ware D.H."/>
            <person name="Buckler E.S."/>
            <person name="Lai J."/>
        </authorList>
    </citation>
    <scope>NUCLEOTIDE SEQUENCE [LARGE SCALE GENOMIC DNA]</scope>
    <source>
        <strain evidence="11">cv. Missouri 17</strain>
        <tissue evidence="10">Seedling</tissue>
    </source>
</reference>
<dbReference type="PANTHER" id="PTHR47997:SF91">
    <property type="match status" value="1"/>
</dbReference>
<evidence type="ECO:0000259" key="8">
    <source>
        <dbReference type="PROSITE" id="PS50090"/>
    </source>
</evidence>
<protein>
    <submittedName>
        <fullName evidence="10">Myb-related protein Hv33</fullName>
    </submittedName>
</protein>
<dbReference type="InterPro" id="IPR051953">
    <property type="entry name" value="Plant_SW-associated_TFs"/>
</dbReference>
<dbReference type="SMART" id="SM00717">
    <property type="entry name" value="SANT"/>
    <property type="match status" value="2"/>
</dbReference>
<feature type="region of interest" description="Disordered" evidence="7">
    <location>
        <begin position="1"/>
        <end position="28"/>
    </location>
</feature>
<dbReference type="GO" id="GO:0003677">
    <property type="term" value="F:DNA binding"/>
    <property type="evidence" value="ECO:0007669"/>
    <property type="project" value="UniProtKB-KW"/>
</dbReference>
<dbReference type="EMBL" id="NCVQ01000009">
    <property type="protein sequence ID" value="PWZ09319.1"/>
    <property type="molecule type" value="Genomic_DNA"/>
</dbReference>